<evidence type="ECO:0000313" key="3">
    <source>
        <dbReference type="Proteomes" id="UP000600080"/>
    </source>
</evidence>
<gene>
    <name evidence="2" type="ORF">GCM10012285_61560</name>
</gene>
<name>A0ABQ2JZH6_9ACTN</name>
<feature type="region of interest" description="Disordered" evidence="1">
    <location>
        <begin position="1"/>
        <end position="55"/>
    </location>
</feature>
<protein>
    <submittedName>
        <fullName evidence="2">Uncharacterized protein</fullName>
    </submittedName>
</protein>
<comment type="caution">
    <text evidence="2">The sequence shown here is derived from an EMBL/GenBank/DDBJ whole genome shotgun (WGS) entry which is preliminary data.</text>
</comment>
<evidence type="ECO:0000256" key="1">
    <source>
        <dbReference type="SAM" id="MobiDB-lite"/>
    </source>
</evidence>
<sequence length="282" mass="31454">MPKKKQKKRSRHRGGAQAVARRELVPQPRLNTPADTPDAYDDLEPWGPEPGPVGYSTGGAPVHLKFATGTLPAVRLSFGDLFAQERRRPIREGWGFTVELPAVLELLERIDDGRVSALDARSALAEAADLLYDTFRCFEAEDPGELRAMCRQAGGCALCDDRRPWFEGLLNGSDARWARLQQPAKYPFATGRHGLHETECSVVKRETPSDYSRPTGDVYVAALNAFSHTVDPHSSREDFEGSRDYPRFEAMTAQEARKWVLDRTGPKGGRNYKRCQRCAPAV</sequence>
<organism evidence="2 3">
    <name type="scientific">Streptomyces kronopolitis</name>
    <dbReference type="NCBI Taxonomy" id="1612435"/>
    <lineage>
        <taxon>Bacteria</taxon>
        <taxon>Bacillati</taxon>
        <taxon>Actinomycetota</taxon>
        <taxon>Actinomycetes</taxon>
        <taxon>Kitasatosporales</taxon>
        <taxon>Streptomycetaceae</taxon>
        <taxon>Streptomyces</taxon>
    </lineage>
</organism>
<dbReference type="EMBL" id="BMND01000044">
    <property type="protein sequence ID" value="GGN61956.1"/>
    <property type="molecule type" value="Genomic_DNA"/>
</dbReference>
<evidence type="ECO:0000313" key="2">
    <source>
        <dbReference type="EMBL" id="GGN61956.1"/>
    </source>
</evidence>
<feature type="compositionally biased region" description="Basic residues" evidence="1">
    <location>
        <begin position="1"/>
        <end position="14"/>
    </location>
</feature>
<proteinExistence type="predicted"/>
<accession>A0ABQ2JZH6</accession>
<dbReference type="Proteomes" id="UP000600080">
    <property type="component" value="Unassembled WGS sequence"/>
</dbReference>
<reference evidence="3" key="1">
    <citation type="journal article" date="2019" name="Int. J. Syst. Evol. Microbiol.">
        <title>The Global Catalogue of Microorganisms (GCM) 10K type strain sequencing project: providing services to taxonomists for standard genome sequencing and annotation.</title>
        <authorList>
            <consortium name="The Broad Institute Genomics Platform"/>
            <consortium name="The Broad Institute Genome Sequencing Center for Infectious Disease"/>
            <person name="Wu L."/>
            <person name="Ma J."/>
        </authorList>
    </citation>
    <scope>NUCLEOTIDE SEQUENCE [LARGE SCALE GENOMIC DNA]</scope>
    <source>
        <strain evidence="3">CGMCC 4.7323</strain>
    </source>
</reference>
<keyword evidence="3" id="KW-1185">Reference proteome</keyword>